<organism evidence="7 8">
    <name type="scientific">Paramuricea clavata</name>
    <name type="common">Red gorgonian</name>
    <name type="synonym">Violescent sea-whip</name>
    <dbReference type="NCBI Taxonomy" id="317549"/>
    <lineage>
        <taxon>Eukaryota</taxon>
        <taxon>Metazoa</taxon>
        <taxon>Cnidaria</taxon>
        <taxon>Anthozoa</taxon>
        <taxon>Octocorallia</taxon>
        <taxon>Malacalcyonacea</taxon>
        <taxon>Plexauridae</taxon>
        <taxon>Paramuricea</taxon>
    </lineage>
</organism>
<feature type="region of interest" description="Disordered" evidence="6">
    <location>
        <begin position="552"/>
        <end position="592"/>
    </location>
</feature>
<feature type="compositionally biased region" description="Polar residues" evidence="6">
    <location>
        <begin position="818"/>
        <end position="842"/>
    </location>
</feature>
<feature type="compositionally biased region" description="Polar residues" evidence="6">
    <location>
        <begin position="997"/>
        <end position="1007"/>
    </location>
</feature>
<feature type="region of interest" description="Disordered" evidence="6">
    <location>
        <begin position="1218"/>
        <end position="1299"/>
    </location>
</feature>
<dbReference type="PANTHER" id="PTHR24342:SF14">
    <property type="entry name" value="DEATH-ASSOCIATED PROTEIN KINASE DAPK-1"/>
    <property type="match status" value="1"/>
</dbReference>
<feature type="compositionally biased region" description="Polar residues" evidence="6">
    <location>
        <begin position="1102"/>
        <end position="1124"/>
    </location>
</feature>
<feature type="compositionally biased region" description="Low complexity" evidence="6">
    <location>
        <begin position="1256"/>
        <end position="1277"/>
    </location>
</feature>
<keyword evidence="1" id="KW-0723">Serine/threonine-protein kinase</keyword>
<name>A0A6S7HC89_PARCT</name>
<dbReference type="PROSITE" id="PS00107">
    <property type="entry name" value="PROTEIN_KINASE_ATP"/>
    <property type="match status" value="1"/>
</dbReference>
<feature type="region of interest" description="Disordered" evidence="6">
    <location>
        <begin position="617"/>
        <end position="1198"/>
    </location>
</feature>
<feature type="compositionally biased region" description="Basic and acidic residues" evidence="6">
    <location>
        <begin position="848"/>
        <end position="859"/>
    </location>
</feature>
<dbReference type="OrthoDB" id="74764at2759"/>
<dbReference type="SUPFAM" id="SSF56112">
    <property type="entry name" value="Protein kinase-like (PK-like)"/>
    <property type="match status" value="1"/>
</dbReference>
<evidence type="ECO:0000256" key="6">
    <source>
        <dbReference type="SAM" id="MobiDB-lite"/>
    </source>
</evidence>
<reference evidence="7" key="1">
    <citation type="submission" date="2020-04" db="EMBL/GenBank/DDBJ databases">
        <authorList>
            <person name="Alioto T."/>
            <person name="Alioto T."/>
            <person name="Gomez Garrido J."/>
        </authorList>
    </citation>
    <scope>NUCLEOTIDE SEQUENCE</scope>
    <source>
        <strain evidence="7">A484AB</strain>
    </source>
</reference>
<feature type="compositionally biased region" description="Polar residues" evidence="6">
    <location>
        <begin position="1025"/>
        <end position="1036"/>
    </location>
</feature>
<dbReference type="GO" id="GO:0043065">
    <property type="term" value="P:positive regulation of apoptotic process"/>
    <property type="evidence" value="ECO:0007669"/>
    <property type="project" value="TreeGrafter"/>
</dbReference>
<dbReference type="Gene3D" id="3.30.200.20">
    <property type="entry name" value="Phosphorylase Kinase, domain 1"/>
    <property type="match status" value="1"/>
</dbReference>
<evidence type="ECO:0000256" key="5">
    <source>
        <dbReference type="ARBA" id="ARBA00022840"/>
    </source>
</evidence>
<feature type="compositionally biased region" description="Basic and acidic residues" evidence="6">
    <location>
        <begin position="658"/>
        <end position="678"/>
    </location>
</feature>
<accession>A0A6S7HC89</accession>
<feature type="compositionally biased region" description="Low complexity" evidence="6">
    <location>
        <begin position="967"/>
        <end position="982"/>
    </location>
</feature>
<dbReference type="GO" id="GO:0035556">
    <property type="term" value="P:intracellular signal transduction"/>
    <property type="evidence" value="ECO:0007669"/>
    <property type="project" value="TreeGrafter"/>
</dbReference>
<dbReference type="InterPro" id="IPR011009">
    <property type="entry name" value="Kinase-like_dom_sf"/>
</dbReference>
<feature type="compositionally biased region" description="Basic and acidic residues" evidence="6">
    <location>
        <begin position="953"/>
        <end position="966"/>
    </location>
</feature>
<feature type="region of interest" description="Disordered" evidence="6">
    <location>
        <begin position="1334"/>
        <end position="1354"/>
    </location>
</feature>
<keyword evidence="2" id="KW-0808">Transferase</keyword>
<feature type="compositionally biased region" description="Polar residues" evidence="6">
    <location>
        <begin position="1160"/>
        <end position="1196"/>
    </location>
</feature>
<sequence>MHDTENFKKNIHEDYDIEEELGSGQFAVVRKIVEKETGDEFAAKYVRKKRTKASRNGMSREDIKREIEILRMVDSEKIIKVHDVYETDKEVILVMELLRGGELFDYISKKDFLTEEEAIDFTRQILQGLQHLHSRSVVHLDLKPENILLKNTRRKTIKLVDFGLARVVNENEQVREIMGTPEFVAPEVLNFDTISTATDMWALGVIAYILLSGASPFLGEDNQETFTNIIQVDYQFDEEYFAEISDEAKDFIRKLLVKNPRKRPTAHDCSRHTWVEEEVVDKKKKQRRRTTQICTFNFKRFVARKRWKMSYNKIRAMNLIAKMGIKPPPGFITAIPPMTDNNKETNNEPEPAEEKPPNSHKDHKKKESTIHRKKHKQSSSPKTAVEKTDSLTLKTMDIDIGEGESAEPEPELVDDNETDDKVELSPAVQEPVDYGSMTKREKRRARGQLRTDEIAKSKKEVDAKQTKIETDEVINGDVAADQVFNNGGKEATDQVVNGGEKATDQVVNGGEKATDQVVNNGEEAADQVVNGGEGAADQVVSGVKEAAMVVEETAPADEKPVETKTVTSTMHIEHKPQSGGILKKGGRGGRIPSTEDHYFVTLNAALLQQDDTFYHSGLQPTRKHGHGILKHSASTPPDVTTKDSEEKSAPKGSGYVRKRSEDVPKSTEDVPKPSENKKVSQFTTVVQVNSGGNAPQDDKPGSGVLVGLQVDKAVAHAPDKETANEMKPEVPKTEVKPSHHNSDSKKAPQVKEATHKSALQTKEATPPPKRPLTNTDNPPQQRSFTPPPWQRKSSRENLKATPPPIHGVSKVSLKANRFVSNDKQPSPKSPTNAGSVKTSNVLGKSKLFQKETNKPDIKKTAATKTNSGQELKNVACDINLDDTPAKNGAVEIHESKARADSQSKGRSDSQSKVGSDIESKLRSNSQLKVLSNGQTKPRSDSQSKTRSGSVKTDNIKNKNNSEDNNKGSKISANDSRSRSNSAQKVEAKVLNGENAKKSINNAVQSSVEIPGGNEEQEAGTEVNEELTSLSTHSLTEFTIRPRGNSGEEKAGEEKAGGFDIMLTIAPPTDQPTQEPRAVSTMKTRFTSSSSSLPDPRSGLSNGKLTSLSTNDMTSLSREPVTSPTTDRHGVAQGSKYTPQRDFSKYLNNEPSKPIKVTGIPANTQKPSWQVKRNSSPATVITPAKTINNPKSPTTPTVRPLSFAAKSAAAKVSVAYVPRRSFGFTTKTGNQSEMVAKPSEPEEAPKLNNNDESKRWSQTSYTSDRSASSASSDELSLSNVTDENTALNRAGSNEQISKNPEICRKIENHSGKLSPNASPVLQKKWKATLVLPKESEKVPSGKDRDIRISSTNAPRKNKFTNVRSMWEKK</sequence>
<dbReference type="FunFam" id="1.10.510.10:FF:000571">
    <property type="entry name" value="Maternal embryonic leucine zipper kinase"/>
    <property type="match status" value="1"/>
</dbReference>
<keyword evidence="8" id="KW-1185">Reference proteome</keyword>
<keyword evidence="4 7" id="KW-0418">Kinase</keyword>
<dbReference type="InterPro" id="IPR008271">
    <property type="entry name" value="Ser/Thr_kinase_AS"/>
</dbReference>
<protein>
    <submittedName>
        <fullName evidence="7">Death-associated kinase 2, partial</fullName>
    </submittedName>
</protein>
<dbReference type="Proteomes" id="UP001152795">
    <property type="component" value="Unassembled WGS sequence"/>
</dbReference>
<comment type="caution">
    <text evidence="7">The sequence shown here is derived from an EMBL/GenBank/DDBJ whole genome shotgun (WGS) entry which is preliminary data.</text>
</comment>
<feature type="compositionally biased region" description="Polar residues" evidence="6">
    <location>
        <begin position="1222"/>
        <end position="1232"/>
    </location>
</feature>
<dbReference type="InterPro" id="IPR000719">
    <property type="entry name" value="Prot_kinase_dom"/>
</dbReference>
<dbReference type="CDD" id="cd14006">
    <property type="entry name" value="STKc_MLCK-like"/>
    <property type="match status" value="1"/>
</dbReference>
<dbReference type="PROSITE" id="PS00108">
    <property type="entry name" value="PROTEIN_KINASE_ST"/>
    <property type="match status" value="1"/>
</dbReference>
<dbReference type="GO" id="GO:0004674">
    <property type="term" value="F:protein serine/threonine kinase activity"/>
    <property type="evidence" value="ECO:0007669"/>
    <property type="project" value="UniProtKB-KW"/>
</dbReference>
<proteinExistence type="predicted"/>
<dbReference type="PANTHER" id="PTHR24342">
    <property type="entry name" value="SERINE/THREONINE-PROTEIN KINASE 17"/>
    <property type="match status" value="1"/>
</dbReference>
<evidence type="ECO:0000313" key="7">
    <source>
        <dbReference type="EMBL" id="CAB4003455.1"/>
    </source>
</evidence>
<dbReference type="InterPro" id="IPR017441">
    <property type="entry name" value="Protein_kinase_ATP_BS"/>
</dbReference>
<feature type="compositionally biased region" description="Polar residues" evidence="6">
    <location>
        <begin position="772"/>
        <end position="784"/>
    </location>
</feature>
<evidence type="ECO:0000313" key="8">
    <source>
        <dbReference type="Proteomes" id="UP001152795"/>
    </source>
</evidence>
<feature type="compositionally biased region" description="Basic and acidic residues" evidence="6">
    <location>
        <begin position="449"/>
        <end position="465"/>
    </location>
</feature>
<evidence type="ECO:0000256" key="2">
    <source>
        <dbReference type="ARBA" id="ARBA00022679"/>
    </source>
</evidence>
<feature type="compositionally biased region" description="Acidic residues" evidence="6">
    <location>
        <begin position="399"/>
        <end position="420"/>
    </location>
</feature>
<feature type="compositionally biased region" description="Polar residues" evidence="6">
    <location>
        <begin position="922"/>
        <end position="936"/>
    </location>
</feature>
<dbReference type="GO" id="GO:0005634">
    <property type="term" value="C:nucleus"/>
    <property type="evidence" value="ECO:0007669"/>
    <property type="project" value="TreeGrafter"/>
</dbReference>
<dbReference type="Gene3D" id="1.10.510.10">
    <property type="entry name" value="Transferase(Phosphotransferase) domain 1"/>
    <property type="match status" value="1"/>
</dbReference>
<keyword evidence="5" id="KW-0067">ATP-binding</keyword>
<feature type="compositionally biased region" description="Basic and acidic residues" evidence="6">
    <location>
        <begin position="341"/>
        <end position="370"/>
    </location>
</feature>
<feature type="compositionally biased region" description="Basic and acidic residues" evidence="6">
    <location>
        <begin position="1238"/>
        <end position="1254"/>
    </location>
</feature>
<dbReference type="PROSITE" id="PS50011">
    <property type="entry name" value="PROTEIN_KINASE_DOM"/>
    <property type="match status" value="1"/>
</dbReference>
<feature type="compositionally biased region" description="Basic and acidic residues" evidence="6">
    <location>
        <begin position="713"/>
        <end position="746"/>
    </location>
</feature>
<evidence type="ECO:0000256" key="3">
    <source>
        <dbReference type="ARBA" id="ARBA00022741"/>
    </source>
</evidence>
<feature type="compositionally biased region" description="Polar residues" evidence="6">
    <location>
        <begin position="679"/>
        <end position="693"/>
    </location>
</feature>
<feature type="compositionally biased region" description="Low complexity" evidence="6">
    <location>
        <begin position="1087"/>
        <end position="1100"/>
    </location>
</feature>
<keyword evidence="3" id="KW-0547">Nucleotide-binding</keyword>
<dbReference type="GO" id="GO:0005524">
    <property type="term" value="F:ATP binding"/>
    <property type="evidence" value="ECO:0007669"/>
    <property type="project" value="UniProtKB-UniRule"/>
</dbReference>
<evidence type="ECO:0000256" key="4">
    <source>
        <dbReference type="ARBA" id="ARBA00022777"/>
    </source>
</evidence>
<dbReference type="SMART" id="SM00220">
    <property type="entry name" value="S_TKc"/>
    <property type="match status" value="1"/>
</dbReference>
<feature type="region of interest" description="Disordered" evidence="6">
    <location>
        <begin position="331"/>
        <end position="465"/>
    </location>
</feature>
<gene>
    <name evidence="7" type="ORF">PACLA_8A023265</name>
</gene>
<feature type="compositionally biased region" description="Basic and acidic residues" evidence="6">
    <location>
        <begin position="891"/>
        <end position="921"/>
    </location>
</feature>
<dbReference type="EMBL" id="CACRXK020004634">
    <property type="protein sequence ID" value="CAB4003455.1"/>
    <property type="molecule type" value="Genomic_DNA"/>
</dbReference>
<feature type="compositionally biased region" description="Basic and acidic residues" evidence="6">
    <location>
        <begin position="640"/>
        <end position="649"/>
    </location>
</feature>
<feature type="compositionally biased region" description="Acidic residues" evidence="6">
    <location>
        <begin position="1014"/>
        <end position="1024"/>
    </location>
</feature>
<dbReference type="Pfam" id="PF00069">
    <property type="entry name" value="Pkinase"/>
    <property type="match status" value="1"/>
</dbReference>
<feature type="compositionally biased region" description="Polar residues" evidence="6">
    <location>
        <begin position="1278"/>
        <end position="1297"/>
    </location>
</feature>
<feature type="compositionally biased region" description="Basic and acidic residues" evidence="6">
    <location>
        <begin position="1045"/>
        <end position="1056"/>
    </location>
</feature>
<evidence type="ECO:0000256" key="1">
    <source>
        <dbReference type="ARBA" id="ARBA00022527"/>
    </source>
</evidence>
<feature type="compositionally biased region" description="Basic and acidic residues" evidence="6">
    <location>
        <begin position="1334"/>
        <end position="1346"/>
    </location>
</feature>